<keyword evidence="2" id="KW-1185">Reference proteome</keyword>
<gene>
    <name evidence="1" type="ORF">RRG08_020479</name>
</gene>
<reference evidence="1" key="1">
    <citation type="journal article" date="2023" name="G3 (Bethesda)">
        <title>A reference genome for the long-term kleptoplast-retaining sea slug Elysia crispata morphotype clarki.</title>
        <authorList>
            <person name="Eastman K.E."/>
            <person name="Pendleton A.L."/>
            <person name="Shaikh M.A."/>
            <person name="Suttiyut T."/>
            <person name="Ogas R."/>
            <person name="Tomko P."/>
            <person name="Gavelis G."/>
            <person name="Widhalm J.R."/>
            <person name="Wisecaver J.H."/>
        </authorList>
    </citation>
    <scope>NUCLEOTIDE SEQUENCE</scope>
    <source>
        <strain evidence="1">ECLA1</strain>
    </source>
</reference>
<sequence>MVILAKQVNAEEKILPDTSFSIHHRKNNCVIAHGSKEMYELFPVDLNLLTKSNLRSGGLGVKESYTVARRVSACLDLSRYTAALRALLLAAGCWLLAHSPCWRLRQR</sequence>
<proteinExistence type="predicted"/>
<evidence type="ECO:0000313" key="2">
    <source>
        <dbReference type="Proteomes" id="UP001283361"/>
    </source>
</evidence>
<comment type="caution">
    <text evidence="1">The sequence shown here is derived from an EMBL/GenBank/DDBJ whole genome shotgun (WGS) entry which is preliminary data.</text>
</comment>
<evidence type="ECO:0000313" key="1">
    <source>
        <dbReference type="EMBL" id="KAK3784795.1"/>
    </source>
</evidence>
<dbReference type="Proteomes" id="UP001283361">
    <property type="component" value="Unassembled WGS sequence"/>
</dbReference>
<dbReference type="AlphaFoldDB" id="A0AAE1AC36"/>
<protein>
    <submittedName>
        <fullName evidence="1">Uncharacterized protein</fullName>
    </submittedName>
</protein>
<name>A0AAE1AC36_9GAST</name>
<organism evidence="1 2">
    <name type="scientific">Elysia crispata</name>
    <name type="common">lettuce slug</name>
    <dbReference type="NCBI Taxonomy" id="231223"/>
    <lineage>
        <taxon>Eukaryota</taxon>
        <taxon>Metazoa</taxon>
        <taxon>Spiralia</taxon>
        <taxon>Lophotrochozoa</taxon>
        <taxon>Mollusca</taxon>
        <taxon>Gastropoda</taxon>
        <taxon>Heterobranchia</taxon>
        <taxon>Euthyneura</taxon>
        <taxon>Panpulmonata</taxon>
        <taxon>Sacoglossa</taxon>
        <taxon>Placobranchoidea</taxon>
        <taxon>Plakobranchidae</taxon>
        <taxon>Elysia</taxon>
    </lineage>
</organism>
<accession>A0AAE1AC36</accession>
<dbReference type="EMBL" id="JAWDGP010002203">
    <property type="protein sequence ID" value="KAK3784795.1"/>
    <property type="molecule type" value="Genomic_DNA"/>
</dbReference>